<name>A0A162IKL4_9HYPO</name>
<proteinExistence type="predicted"/>
<comment type="caution">
    <text evidence="3">The sequence shown here is derived from an EMBL/GenBank/DDBJ whole genome shotgun (WGS) entry which is preliminary data.</text>
</comment>
<evidence type="ECO:0000313" key="4">
    <source>
        <dbReference type="Proteomes" id="UP000078544"/>
    </source>
</evidence>
<feature type="chain" id="PRO_5007835480" evidence="2">
    <location>
        <begin position="19"/>
        <end position="381"/>
    </location>
</feature>
<organism evidence="3 4">
    <name type="scientific">Moelleriella libera RCEF 2490</name>
    <dbReference type="NCBI Taxonomy" id="1081109"/>
    <lineage>
        <taxon>Eukaryota</taxon>
        <taxon>Fungi</taxon>
        <taxon>Dikarya</taxon>
        <taxon>Ascomycota</taxon>
        <taxon>Pezizomycotina</taxon>
        <taxon>Sordariomycetes</taxon>
        <taxon>Hypocreomycetidae</taxon>
        <taxon>Hypocreales</taxon>
        <taxon>Clavicipitaceae</taxon>
        <taxon>Moelleriella</taxon>
    </lineage>
</organism>
<keyword evidence="4" id="KW-1185">Reference proteome</keyword>
<reference evidence="3 4" key="1">
    <citation type="journal article" date="2016" name="Genome Biol. Evol.">
        <title>Divergent and convergent evolution of fungal pathogenicity.</title>
        <authorList>
            <person name="Shang Y."/>
            <person name="Xiao G."/>
            <person name="Zheng P."/>
            <person name="Cen K."/>
            <person name="Zhan S."/>
            <person name="Wang C."/>
        </authorList>
    </citation>
    <scope>NUCLEOTIDE SEQUENCE [LARGE SCALE GENOMIC DNA]</scope>
    <source>
        <strain evidence="3 4">RCEF 2490</strain>
    </source>
</reference>
<keyword evidence="2" id="KW-0732">Signal</keyword>
<feature type="region of interest" description="Disordered" evidence="1">
    <location>
        <begin position="254"/>
        <end position="285"/>
    </location>
</feature>
<protein>
    <submittedName>
        <fullName evidence="3">Uncharacterized protein</fullName>
    </submittedName>
</protein>
<evidence type="ECO:0000256" key="1">
    <source>
        <dbReference type="SAM" id="MobiDB-lite"/>
    </source>
</evidence>
<dbReference type="OrthoDB" id="5329807at2759"/>
<feature type="compositionally biased region" description="Acidic residues" evidence="1">
    <location>
        <begin position="268"/>
        <end position="281"/>
    </location>
</feature>
<accession>A0A162IKL4</accession>
<feature type="signal peptide" evidence="2">
    <location>
        <begin position="1"/>
        <end position="18"/>
    </location>
</feature>
<evidence type="ECO:0000256" key="2">
    <source>
        <dbReference type="SAM" id="SignalP"/>
    </source>
</evidence>
<dbReference type="AlphaFoldDB" id="A0A162IKL4"/>
<evidence type="ECO:0000313" key="3">
    <source>
        <dbReference type="EMBL" id="KZZ95542.1"/>
    </source>
</evidence>
<sequence length="381" mass="40725">MRFHCALVVAALACLTAATPVAKDDSSSSWAGVLDPWGQFGRKPTSDDDVAAAAAASANSLLLHARTLLLDLEETRATTTPHDLAKRRTVSEFSGRIPGCDAEDDPSRPDGKKPGWEPYRGVKIPKPKGSADEACTTGEGAAKCWHEYFLVEAAVEYADWQPTAAAIACPGGKKDACAVSVTNLTRGCTQTGTTRSDGFDWKIIDASGKVSVGLEGVASGDISIGGGLTKSWNSVNHNITLVCAGEQASMTCSYSNDGASSSSSSSSTEDEDEDEDEDSDNDNDRCHEVWTADRTLHVWGQAQRVCNSCGGPDVKVQQKKDIMGKCVRGQKEFDFRLPINKLVHCNGACGTNRAGVRKPPNDRRKPYVAPENWDLLGLDQQ</sequence>
<dbReference type="Proteomes" id="UP000078544">
    <property type="component" value="Unassembled WGS sequence"/>
</dbReference>
<dbReference type="EMBL" id="AZGY01000009">
    <property type="protein sequence ID" value="KZZ95542.1"/>
    <property type="molecule type" value="Genomic_DNA"/>
</dbReference>
<feature type="region of interest" description="Disordered" evidence="1">
    <location>
        <begin position="95"/>
        <end position="133"/>
    </location>
</feature>
<feature type="compositionally biased region" description="Basic and acidic residues" evidence="1">
    <location>
        <begin position="105"/>
        <end position="115"/>
    </location>
</feature>
<gene>
    <name evidence="3" type="ORF">AAL_04773</name>
</gene>
<feature type="compositionally biased region" description="Low complexity" evidence="1">
    <location>
        <begin position="254"/>
        <end position="267"/>
    </location>
</feature>